<evidence type="ECO:0000313" key="2">
    <source>
        <dbReference type="Proteomes" id="UP000284892"/>
    </source>
</evidence>
<sequence>MKNIFKISFVLSLMMIVLSCDESVEEVIYNGNPNENRTFISFPANVYNLPVTIDDTGSLDIILNSSTLSSSDRTFNVTLNTDPEITTADPATYTLPSTVTIPANSYQGTLTISGADNGLVDATIKQIVFNLTGLSDRDDIDNDEVIVNVFEVCPVPDTYLVGEYDLVDSNGNFPTEQVTVSVGSTSTERVFNTTFLPGSGVDTVLPVTISLACNVFNLTPDIDITVSCTGGNPPYYILTSAGASNSTYSLASDTVHTINYTEDPNASCGGTSIQNFTLTKI</sequence>
<dbReference type="Proteomes" id="UP000284892">
    <property type="component" value="Unassembled WGS sequence"/>
</dbReference>
<gene>
    <name evidence="1" type="ORF">BXY80_2456</name>
</gene>
<evidence type="ECO:0008006" key="3">
    <source>
        <dbReference type="Google" id="ProtNLM"/>
    </source>
</evidence>
<comment type="caution">
    <text evidence="1">The sequence shown here is derived from an EMBL/GenBank/DDBJ whole genome shotgun (WGS) entry which is preliminary data.</text>
</comment>
<keyword evidence="2" id="KW-1185">Reference proteome</keyword>
<accession>A0A420DFY7</accession>
<dbReference type="EMBL" id="RAQJ01000005">
    <property type="protein sequence ID" value="RKE92024.1"/>
    <property type="molecule type" value="Genomic_DNA"/>
</dbReference>
<dbReference type="PROSITE" id="PS51257">
    <property type="entry name" value="PROKAR_LIPOPROTEIN"/>
    <property type="match status" value="1"/>
</dbReference>
<dbReference type="AlphaFoldDB" id="A0A420DFY7"/>
<organism evidence="1 2">
    <name type="scientific">Ichthyenterobacterium magnum</name>
    <dbReference type="NCBI Taxonomy" id="1230530"/>
    <lineage>
        <taxon>Bacteria</taxon>
        <taxon>Pseudomonadati</taxon>
        <taxon>Bacteroidota</taxon>
        <taxon>Flavobacteriia</taxon>
        <taxon>Flavobacteriales</taxon>
        <taxon>Flavobacteriaceae</taxon>
        <taxon>Ichthyenterobacterium</taxon>
    </lineage>
</organism>
<protein>
    <recommendedName>
        <fullName evidence="3">Calx-beta domain-containing protein</fullName>
    </recommendedName>
</protein>
<reference evidence="1 2" key="1">
    <citation type="submission" date="2018-09" db="EMBL/GenBank/DDBJ databases">
        <title>Genomic Encyclopedia of Archaeal and Bacterial Type Strains, Phase II (KMG-II): from individual species to whole genera.</title>
        <authorList>
            <person name="Goeker M."/>
        </authorList>
    </citation>
    <scope>NUCLEOTIDE SEQUENCE [LARGE SCALE GENOMIC DNA]</scope>
    <source>
        <strain evidence="1 2">DSM 26283</strain>
    </source>
</reference>
<evidence type="ECO:0000313" key="1">
    <source>
        <dbReference type="EMBL" id="RKE92024.1"/>
    </source>
</evidence>
<proteinExistence type="predicted"/>
<dbReference type="RefSeq" id="WP_147376132.1">
    <property type="nucleotide sequence ID" value="NZ_RAQJ01000005.1"/>
</dbReference>
<dbReference type="OrthoDB" id="1341662at2"/>
<name>A0A420DFY7_9FLAO</name>